<dbReference type="InterPro" id="IPR050641">
    <property type="entry name" value="RIFMO-like"/>
</dbReference>
<proteinExistence type="predicted"/>
<dbReference type="Pfam" id="PF01494">
    <property type="entry name" value="FAD_binding_3"/>
    <property type="match status" value="1"/>
</dbReference>
<dbReference type="Gene3D" id="3.30.70.2450">
    <property type="match status" value="1"/>
</dbReference>
<dbReference type="Proteomes" id="UP001500973">
    <property type="component" value="Unassembled WGS sequence"/>
</dbReference>
<dbReference type="Gene3D" id="3.40.30.120">
    <property type="match status" value="1"/>
</dbReference>
<accession>A0ABN1Z4W9</accession>
<feature type="domain" description="FAD-binding" evidence="5">
    <location>
        <begin position="20"/>
        <end position="356"/>
    </location>
</feature>
<dbReference type="EMBL" id="BAAAIZ010000085">
    <property type="protein sequence ID" value="GAA1431184.1"/>
    <property type="molecule type" value="Genomic_DNA"/>
</dbReference>
<evidence type="ECO:0000256" key="2">
    <source>
        <dbReference type="ARBA" id="ARBA00022630"/>
    </source>
</evidence>
<dbReference type="SUPFAM" id="SSF51905">
    <property type="entry name" value="FAD/NAD(P)-binding domain"/>
    <property type="match status" value="1"/>
</dbReference>
<sequence length="523" mass="56854">MGVSVGISRHYRGCMEAPLDVLVVGAGPTGLALAAQLRANGTKFRIIDRSLDRVHESRALAIQPRTLEALAGFGVTDELIARGNPAMQLRMHLPGRVVRLPLFDIGLADTPYPFLLFLSQAETESVLSQYLTDRGVTIERGTELVGMEQKDSYVRCRLRGDGGREETAAAQYVVGCDGAHSGVRTQAGIGFEGYAYPQTFLLADLEADGLEPGAVHTYMTGAGMLFFFPLGSPATWRMLAMRPPDAPDAEVTLPLLQEITRRYVPERLILRDAVWMTDFRLHNRGAARYRAGRCFLAGDAAHIHSPAGAQGMNTGIQDALNLGWKLALVCRSAAPEELLETYEVERAPVGRTVRRFTDRAFTVGTSSNALIRLARTRLAPRLAPLALRASGPRGRVFRTVSELGIHYRRSPASVAGSPPPRTGPRAGDRLPDLPRGLQARTAPPGWHLMLSGPPPLWPDERLTPLLEGRADLVAVHRLGGQSPWAGAVQGLVRPDGYLGYVARGADLGGLRTYLDHWLPIGNR</sequence>
<name>A0ABN1Z4W9_9ACTN</name>
<keyword evidence="2" id="KW-0285">Flavoprotein</keyword>
<evidence type="ECO:0000256" key="3">
    <source>
        <dbReference type="ARBA" id="ARBA00022827"/>
    </source>
</evidence>
<comment type="cofactor">
    <cofactor evidence="1">
        <name>FAD</name>
        <dbReference type="ChEBI" id="CHEBI:57692"/>
    </cofactor>
</comment>
<dbReference type="Gene3D" id="3.50.50.60">
    <property type="entry name" value="FAD/NAD(P)-binding domain"/>
    <property type="match status" value="1"/>
</dbReference>
<dbReference type="InterPro" id="IPR002938">
    <property type="entry name" value="FAD-bd"/>
</dbReference>
<reference evidence="6 7" key="1">
    <citation type="journal article" date="2019" name="Int. J. Syst. Evol. Microbiol.">
        <title>The Global Catalogue of Microorganisms (GCM) 10K type strain sequencing project: providing services to taxonomists for standard genome sequencing and annotation.</title>
        <authorList>
            <consortium name="The Broad Institute Genomics Platform"/>
            <consortium name="The Broad Institute Genome Sequencing Center for Infectious Disease"/>
            <person name="Wu L."/>
            <person name="Ma J."/>
        </authorList>
    </citation>
    <scope>NUCLEOTIDE SEQUENCE [LARGE SCALE GENOMIC DNA]</scope>
    <source>
        <strain evidence="6 7">JCM 11756</strain>
    </source>
</reference>
<organism evidence="6 7">
    <name type="scientific">Streptomyces thermospinosisporus</name>
    <dbReference type="NCBI Taxonomy" id="161482"/>
    <lineage>
        <taxon>Bacteria</taxon>
        <taxon>Bacillati</taxon>
        <taxon>Actinomycetota</taxon>
        <taxon>Actinomycetes</taxon>
        <taxon>Kitasatosporales</taxon>
        <taxon>Streptomycetaceae</taxon>
        <taxon>Streptomyces</taxon>
    </lineage>
</organism>
<keyword evidence="7" id="KW-1185">Reference proteome</keyword>
<dbReference type="PANTHER" id="PTHR43004">
    <property type="entry name" value="TRK SYSTEM POTASSIUM UPTAKE PROTEIN"/>
    <property type="match status" value="1"/>
</dbReference>
<evidence type="ECO:0000259" key="5">
    <source>
        <dbReference type="Pfam" id="PF01494"/>
    </source>
</evidence>
<protein>
    <recommendedName>
        <fullName evidence="5">FAD-binding domain-containing protein</fullName>
    </recommendedName>
</protein>
<evidence type="ECO:0000313" key="6">
    <source>
        <dbReference type="EMBL" id="GAA1431184.1"/>
    </source>
</evidence>
<evidence type="ECO:0000256" key="1">
    <source>
        <dbReference type="ARBA" id="ARBA00001974"/>
    </source>
</evidence>
<evidence type="ECO:0000313" key="7">
    <source>
        <dbReference type="Proteomes" id="UP001500973"/>
    </source>
</evidence>
<dbReference type="PANTHER" id="PTHR43004:SF19">
    <property type="entry name" value="BINDING MONOOXYGENASE, PUTATIVE (JCVI)-RELATED"/>
    <property type="match status" value="1"/>
</dbReference>
<comment type="caution">
    <text evidence="6">The sequence shown here is derived from an EMBL/GenBank/DDBJ whole genome shotgun (WGS) entry which is preliminary data.</text>
</comment>
<dbReference type="InterPro" id="IPR036188">
    <property type="entry name" value="FAD/NAD-bd_sf"/>
</dbReference>
<evidence type="ECO:0000256" key="4">
    <source>
        <dbReference type="SAM" id="MobiDB-lite"/>
    </source>
</evidence>
<gene>
    <name evidence="6" type="ORF">GCM10009601_49770</name>
</gene>
<feature type="region of interest" description="Disordered" evidence="4">
    <location>
        <begin position="409"/>
        <end position="431"/>
    </location>
</feature>
<keyword evidence="3" id="KW-0274">FAD</keyword>
<dbReference type="PRINTS" id="PR00420">
    <property type="entry name" value="RNGMNOXGNASE"/>
</dbReference>